<dbReference type="Proteomes" id="UP000193411">
    <property type="component" value="Unassembled WGS sequence"/>
</dbReference>
<dbReference type="PANTHER" id="PTHR46586:SF3">
    <property type="entry name" value="ANKYRIN REPEAT-CONTAINING PROTEIN"/>
    <property type="match status" value="1"/>
</dbReference>
<name>A0A1Y2H798_9FUNG</name>
<evidence type="ECO:0000313" key="3">
    <source>
        <dbReference type="Proteomes" id="UP000193411"/>
    </source>
</evidence>
<dbReference type="OrthoDB" id="60283at2759"/>
<dbReference type="InterPro" id="IPR052050">
    <property type="entry name" value="SecEffector_AnkRepeat"/>
</dbReference>
<accession>A0A1Y2H798</accession>
<reference evidence="2 3" key="1">
    <citation type="submission" date="2016-07" db="EMBL/GenBank/DDBJ databases">
        <title>Pervasive Adenine N6-methylation of Active Genes in Fungi.</title>
        <authorList>
            <consortium name="DOE Joint Genome Institute"/>
            <person name="Mondo S.J."/>
            <person name="Dannebaum R.O."/>
            <person name="Kuo R.C."/>
            <person name="Labutti K."/>
            <person name="Haridas S."/>
            <person name="Kuo A."/>
            <person name="Salamov A."/>
            <person name="Ahrendt S.R."/>
            <person name="Lipzen A."/>
            <person name="Sullivan W."/>
            <person name="Andreopoulos W.B."/>
            <person name="Clum A."/>
            <person name="Lindquist E."/>
            <person name="Daum C."/>
            <person name="Ramamoorthy G.K."/>
            <person name="Gryganskyi A."/>
            <person name="Culley D."/>
            <person name="Magnuson J.K."/>
            <person name="James T.Y."/>
            <person name="O'Malley M.A."/>
            <person name="Stajich J.E."/>
            <person name="Spatafora J.W."/>
            <person name="Visel A."/>
            <person name="Grigoriev I.V."/>
        </authorList>
    </citation>
    <scope>NUCLEOTIDE SEQUENCE [LARGE SCALE GENOMIC DNA]</scope>
    <source>
        <strain evidence="2 3">PL171</strain>
    </source>
</reference>
<evidence type="ECO:0000313" key="2">
    <source>
        <dbReference type="EMBL" id="ORZ30458.1"/>
    </source>
</evidence>
<feature type="region of interest" description="Disordered" evidence="1">
    <location>
        <begin position="1"/>
        <end position="23"/>
    </location>
</feature>
<protein>
    <submittedName>
        <fullName evidence="2">Uncharacterized protein</fullName>
    </submittedName>
</protein>
<dbReference type="AlphaFoldDB" id="A0A1Y2H798"/>
<dbReference type="PANTHER" id="PTHR46586">
    <property type="entry name" value="ANKYRIN REPEAT-CONTAINING PROTEIN"/>
    <property type="match status" value="1"/>
</dbReference>
<dbReference type="EMBL" id="MCFL01000084">
    <property type="protein sequence ID" value="ORZ30458.1"/>
    <property type="molecule type" value="Genomic_DNA"/>
</dbReference>
<gene>
    <name evidence="2" type="ORF">BCR44DRAFT_48410</name>
</gene>
<proteinExistence type="predicted"/>
<evidence type="ECO:0000256" key="1">
    <source>
        <dbReference type="SAM" id="MobiDB-lite"/>
    </source>
</evidence>
<keyword evidence="3" id="KW-1185">Reference proteome</keyword>
<organism evidence="2 3">
    <name type="scientific">Catenaria anguillulae PL171</name>
    <dbReference type="NCBI Taxonomy" id="765915"/>
    <lineage>
        <taxon>Eukaryota</taxon>
        <taxon>Fungi</taxon>
        <taxon>Fungi incertae sedis</taxon>
        <taxon>Blastocladiomycota</taxon>
        <taxon>Blastocladiomycetes</taxon>
        <taxon>Blastocladiales</taxon>
        <taxon>Catenariaceae</taxon>
        <taxon>Catenaria</taxon>
    </lineage>
</organism>
<sequence>MDAKNTIINGRATGTTPHETLAKPPPPPLTFDLIESILIHVPLRFPLRLIEKYMAEEYAANMHTTCAAALVVVSLPRAAYQVFLPRMPQCLRKILAHKERFSVEYLPKLLGPSSSGYSRAFGYYDTDAFAAAFALNRADILDWWVEEAKLEVPPFHGAYYWDDNPIVRSVQAEAWDALDWLARSKYAHLCEERLTDQELARLIETGGKRQLQFVALWLKAGFDVPEYLETAIEAACEVGSVEVLQGWVEGHEVWYEREDMDRLCAHAVSGKDPVIPVLEWMLENKWPMPNLAEYASVDGKVDVLEWWKENKEQMDAHVEEAYSEEADELDPSDMEIEPEWLSEIKYGFCLDLARENGHQHVVDWWMQHVELLPIPNSVAKVTEASAEGVMEFLKIWNGRRGVSTRPYDCNEALRQATTNGQLAVLEWWFKESNVQLEFDIADMIGAALASDDHWKDMVDWWMHKSGVTVDLDQCARVVNQCTYVAVLERWDQLDRFLPFDATEAIINAARSNAVYVLDWWAKQHPADFDMLVANGKTQLADVASSKGAAIHALGRIRELCMERGIEFCYSEQALDGIAWHVEFRGQFWFIPVIRWWIDSGLKLKYSDSAFKNAVLWFSEEECQWWLQQSLPVSQDN</sequence>
<feature type="compositionally biased region" description="Polar residues" evidence="1">
    <location>
        <begin position="1"/>
        <end position="18"/>
    </location>
</feature>
<comment type="caution">
    <text evidence="2">The sequence shown here is derived from an EMBL/GenBank/DDBJ whole genome shotgun (WGS) entry which is preliminary data.</text>
</comment>
<dbReference type="STRING" id="765915.A0A1Y2H798"/>